<sequence>MRWYQRTSVQTAGGRQSQLRAQIADERVEEALLADEFPNLYLGTINHCMFDAPQAECQDELPEDQRGLAPLLGACQPARCRNSTITRAHAPYWVAEEDDLTARSKDPRLSPPKRESVFVRLADVQRITRALEEEGPA</sequence>
<accession>V9Z7L7</accession>
<proteinExistence type="predicted"/>
<dbReference type="AlphaFoldDB" id="V9Z7L7"/>
<evidence type="ECO:0000313" key="1">
    <source>
        <dbReference type="EMBL" id="AHE39351.1"/>
    </source>
</evidence>
<geneLocation type="plasmid" evidence="1">
    <name>pFRL4</name>
</geneLocation>
<organism evidence="1">
    <name type="scientific">Streptomyces sp. F2</name>
    <dbReference type="NCBI Taxonomy" id="317660"/>
    <lineage>
        <taxon>Bacteria</taxon>
        <taxon>Bacillati</taxon>
        <taxon>Actinomycetota</taxon>
        <taxon>Actinomycetes</taxon>
        <taxon>Kitasatosporales</taxon>
        <taxon>Streptomycetaceae</taxon>
        <taxon>Streptomyces</taxon>
    </lineage>
</organism>
<keyword evidence="1" id="KW-0614">Plasmid</keyword>
<gene>
    <name evidence="1" type="ORF">pFRL4_118</name>
</gene>
<reference evidence="1" key="1">
    <citation type="submission" date="2013-09" db="EMBL/GenBank/DDBJ databases">
        <title>Complete nucleotide sequence of Streptomyces linear plasmid pFRL4.</title>
        <authorList>
            <person name="Chen Z."/>
            <person name="Fang P."/>
            <person name="Qin Z."/>
        </authorList>
    </citation>
    <scope>NUCLEOTIDE SEQUENCE</scope>
    <source>
        <plasmid evidence="1">pFRL4</plasmid>
    </source>
</reference>
<dbReference type="RefSeq" id="WP_024126731.1">
    <property type="nucleotide sequence ID" value="NC_023284.1"/>
</dbReference>
<dbReference type="EMBL" id="KF602049">
    <property type="protein sequence ID" value="AHE39351.1"/>
    <property type="molecule type" value="Genomic_DNA"/>
</dbReference>
<protein>
    <submittedName>
        <fullName evidence="1">Uncharacterized protein</fullName>
    </submittedName>
</protein>
<name>V9Z7L7_9ACTN</name>